<dbReference type="RefSeq" id="WP_273229528.1">
    <property type="nucleotide sequence ID" value="NZ_QFOH01000004.1"/>
</dbReference>
<protein>
    <submittedName>
        <fullName evidence="9">MFS transporter</fullName>
    </submittedName>
</protein>
<feature type="transmembrane region" description="Helical" evidence="7">
    <location>
        <begin position="346"/>
        <end position="364"/>
    </location>
</feature>
<dbReference type="PANTHER" id="PTHR23501">
    <property type="entry name" value="MAJOR FACILITATOR SUPERFAMILY"/>
    <property type="match status" value="1"/>
</dbReference>
<name>A0A2W5D2B6_9PSED</name>
<evidence type="ECO:0000256" key="4">
    <source>
        <dbReference type="ARBA" id="ARBA00022692"/>
    </source>
</evidence>
<feature type="transmembrane region" description="Helical" evidence="7">
    <location>
        <begin position="58"/>
        <end position="77"/>
    </location>
</feature>
<feature type="transmembrane region" description="Helical" evidence="7">
    <location>
        <begin position="316"/>
        <end position="334"/>
    </location>
</feature>
<dbReference type="InterPro" id="IPR011701">
    <property type="entry name" value="MFS"/>
</dbReference>
<dbReference type="FunFam" id="1.20.1720.10:FF:000004">
    <property type="entry name" value="EmrB/QacA family drug resistance transporter"/>
    <property type="match status" value="1"/>
</dbReference>
<feature type="transmembrane region" description="Helical" evidence="7">
    <location>
        <begin position="411"/>
        <end position="433"/>
    </location>
</feature>
<dbReference type="PROSITE" id="PS50850">
    <property type="entry name" value="MFS"/>
    <property type="match status" value="1"/>
</dbReference>
<keyword evidence="4 7" id="KW-0812">Transmembrane</keyword>
<organism evidence="9 10">
    <name type="scientific">Pseudomonas kuykendallii</name>
    <dbReference type="NCBI Taxonomy" id="1007099"/>
    <lineage>
        <taxon>Bacteria</taxon>
        <taxon>Pseudomonadati</taxon>
        <taxon>Pseudomonadota</taxon>
        <taxon>Gammaproteobacteria</taxon>
        <taxon>Pseudomonadales</taxon>
        <taxon>Pseudomonadaceae</taxon>
        <taxon>Pseudomonas</taxon>
    </lineage>
</organism>
<evidence type="ECO:0000256" key="2">
    <source>
        <dbReference type="ARBA" id="ARBA00022448"/>
    </source>
</evidence>
<feature type="transmembrane region" description="Helical" evidence="7">
    <location>
        <begin position="177"/>
        <end position="197"/>
    </location>
</feature>
<dbReference type="Proteomes" id="UP000249198">
    <property type="component" value="Unassembled WGS sequence"/>
</dbReference>
<evidence type="ECO:0000256" key="7">
    <source>
        <dbReference type="SAM" id="Phobius"/>
    </source>
</evidence>
<accession>A0A2W5D2B6</accession>
<reference evidence="9 10" key="1">
    <citation type="submission" date="2017-08" db="EMBL/GenBank/DDBJ databases">
        <title>Infants hospitalized years apart are colonized by the same room-sourced microbial strains.</title>
        <authorList>
            <person name="Brooks B."/>
            <person name="Olm M.R."/>
            <person name="Firek B.A."/>
            <person name="Baker R."/>
            <person name="Thomas B.C."/>
            <person name="Morowitz M.J."/>
            <person name="Banfield J.F."/>
        </authorList>
    </citation>
    <scope>NUCLEOTIDE SEQUENCE [LARGE SCALE GENOMIC DNA]</scope>
    <source>
        <strain evidence="9">S2_009_000_R2_77</strain>
    </source>
</reference>
<feature type="transmembrane region" description="Helical" evidence="7">
    <location>
        <begin position="114"/>
        <end position="135"/>
    </location>
</feature>
<evidence type="ECO:0000313" key="10">
    <source>
        <dbReference type="Proteomes" id="UP000249198"/>
    </source>
</evidence>
<feature type="transmembrane region" description="Helical" evidence="7">
    <location>
        <begin position="370"/>
        <end position="390"/>
    </location>
</feature>
<dbReference type="PRINTS" id="PR01036">
    <property type="entry name" value="TCRTETB"/>
</dbReference>
<sequence length="490" mass="51265">MQAWIPSLSTVPLASPNPAVIRPIMFGLMLAIFLGALDQTIVAVSLSAISAQLGDFRHLGWVVSGYMMAMTVATPLYGKLGDLYGRRRLLLASIGLFTLASCLCAVARDMQQLILARVLQGLGAGGLITLSQAIIGDLMAPRERGRYQGYISGMFALASVTGPLLGGLLTATLSWRWVFWINLPLGLLAMAISNRALRGLPQPRHPARIDYLGAVLLVAGLTALLLAISRAGEGPAAWGAGELPGLFGLAAALLGAFVWQERRAAEPLLPLHLFGQRSLVLSGVVAFVATFQAISLTVLIPLRYQSLTGHGAEQAAIHLLPLVMGVPLGAYCSGRLVGLLGRYKPQMLFGTVLLPLAMVALALVAPQQVWLSGLSMLACGVAVGCQYPTSMMATQMAVESRHMGVATSTTSLLRALGGTLGMALMSSLLLVLLQQAGASAQSVDGDPTAGLAPVQIATAFRHLLLIGAAIALPGVLAALFLPDRRLPANP</sequence>
<feature type="transmembrane region" description="Helical" evidence="7">
    <location>
        <begin position="235"/>
        <end position="259"/>
    </location>
</feature>
<feature type="transmembrane region" description="Helical" evidence="7">
    <location>
        <begin position="279"/>
        <end position="304"/>
    </location>
</feature>
<feature type="transmembrane region" description="Helical" evidence="7">
    <location>
        <begin position="24"/>
        <end position="46"/>
    </location>
</feature>
<keyword evidence="2" id="KW-0813">Transport</keyword>
<dbReference type="CDD" id="cd17502">
    <property type="entry name" value="MFS_Azr1_MDR_like"/>
    <property type="match status" value="1"/>
</dbReference>
<dbReference type="PANTHER" id="PTHR23501:SF197">
    <property type="entry name" value="COMD"/>
    <property type="match status" value="1"/>
</dbReference>
<dbReference type="InterPro" id="IPR036259">
    <property type="entry name" value="MFS_trans_sf"/>
</dbReference>
<dbReference type="GO" id="GO:0005886">
    <property type="term" value="C:plasma membrane"/>
    <property type="evidence" value="ECO:0007669"/>
    <property type="project" value="UniProtKB-SubCell"/>
</dbReference>
<evidence type="ECO:0000256" key="5">
    <source>
        <dbReference type="ARBA" id="ARBA00022989"/>
    </source>
</evidence>
<comment type="caution">
    <text evidence="9">The sequence shown here is derived from an EMBL/GenBank/DDBJ whole genome shotgun (WGS) entry which is preliminary data.</text>
</comment>
<dbReference type="SUPFAM" id="SSF103473">
    <property type="entry name" value="MFS general substrate transporter"/>
    <property type="match status" value="1"/>
</dbReference>
<evidence type="ECO:0000313" key="9">
    <source>
        <dbReference type="EMBL" id="PZP25851.1"/>
    </source>
</evidence>
<dbReference type="Pfam" id="PF07690">
    <property type="entry name" value="MFS_1"/>
    <property type="match status" value="1"/>
</dbReference>
<dbReference type="AlphaFoldDB" id="A0A2W5D2B6"/>
<keyword evidence="5 7" id="KW-1133">Transmembrane helix</keyword>
<dbReference type="Gene3D" id="1.20.1720.10">
    <property type="entry name" value="Multidrug resistance protein D"/>
    <property type="match status" value="1"/>
</dbReference>
<keyword evidence="3" id="KW-1003">Cell membrane</keyword>
<evidence type="ECO:0000256" key="6">
    <source>
        <dbReference type="ARBA" id="ARBA00023136"/>
    </source>
</evidence>
<comment type="subcellular location">
    <subcellularLocation>
        <location evidence="1">Cell membrane</location>
        <topology evidence="1">Multi-pass membrane protein</topology>
    </subcellularLocation>
</comment>
<gene>
    <name evidence="9" type="ORF">DI599_04350</name>
</gene>
<proteinExistence type="predicted"/>
<feature type="transmembrane region" description="Helical" evidence="7">
    <location>
        <begin position="147"/>
        <end position="171"/>
    </location>
</feature>
<feature type="transmembrane region" description="Helical" evidence="7">
    <location>
        <begin position="89"/>
        <end position="108"/>
    </location>
</feature>
<feature type="transmembrane region" description="Helical" evidence="7">
    <location>
        <begin position="459"/>
        <end position="481"/>
    </location>
</feature>
<evidence type="ECO:0000256" key="1">
    <source>
        <dbReference type="ARBA" id="ARBA00004651"/>
    </source>
</evidence>
<evidence type="ECO:0000259" key="8">
    <source>
        <dbReference type="PROSITE" id="PS50850"/>
    </source>
</evidence>
<evidence type="ECO:0000256" key="3">
    <source>
        <dbReference type="ARBA" id="ARBA00022475"/>
    </source>
</evidence>
<dbReference type="EMBL" id="QFOH01000004">
    <property type="protein sequence ID" value="PZP25851.1"/>
    <property type="molecule type" value="Genomic_DNA"/>
</dbReference>
<feature type="transmembrane region" description="Helical" evidence="7">
    <location>
        <begin position="209"/>
        <end position="229"/>
    </location>
</feature>
<dbReference type="Gene3D" id="1.20.1250.20">
    <property type="entry name" value="MFS general substrate transporter like domains"/>
    <property type="match status" value="1"/>
</dbReference>
<dbReference type="InterPro" id="IPR020846">
    <property type="entry name" value="MFS_dom"/>
</dbReference>
<dbReference type="GO" id="GO:0022857">
    <property type="term" value="F:transmembrane transporter activity"/>
    <property type="evidence" value="ECO:0007669"/>
    <property type="project" value="InterPro"/>
</dbReference>
<feature type="domain" description="Major facilitator superfamily (MFS) profile" evidence="8">
    <location>
        <begin position="24"/>
        <end position="486"/>
    </location>
</feature>
<keyword evidence="6 7" id="KW-0472">Membrane</keyword>